<organism evidence="3 4">
    <name type="scientific">Oikopleura dioica</name>
    <name type="common">Tunicate</name>
    <dbReference type="NCBI Taxonomy" id="34765"/>
    <lineage>
        <taxon>Eukaryota</taxon>
        <taxon>Metazoa</taxon>
        <taxon>Chordata</taxon>
        <taxon>Tunicata</taxon>
        <taxon>Appendicularia</taxon>
        <taxon>Copelata</taxon>
        <taxon>Oikopleuridae</taxon>
        <taxon>Oikopleura</taxon>
    </lineage>
</organism>
<reference evidence="3 4" key="1">
    <citation type="submission" date="2021-04" db="EMBL/GenBank/DDBJ databases">
        <authorList>
            <person name="Bliznina A."/>
        </authorList>
    </citation>
    <scope>NUCLEOTIDE SEQUENCE [LARGE SCALE GENOMIC DNA]</scope>
</reference>
<protein>
    <submittedName>
        <fullName evidence="3">Oidioi.mRNA.OKI2018_I69.chr1.g178.t1.cds</fullName>
    </submittedName>
</protein>
<keyword evidence="1" id="KW-0175">Coiled coil</keyword>
<sequence>MARDYAEEDYYGPAKGLICWDCVPKTSRGDADNLAYAHVIWKFFHENFPGARISQDGRISVNDVDKILQGKLFHKKKLFLSRISAPEGFQQNIEESEDESLDPVFDEKALEIGKKEFAKLKASADFEEMIQDGEIDYYEARRLVYCLSLRLNEANIKTDIKGTVYPRVGTTQEKTGLYHDWTNFIYRKNRFYKDYWNIAAASGSGITKAHISNWYPKLKRELEKGNQSTLAKSASEYVNEVFRRYNIDQEEEEGSQHGYLSKDATLNFNEAREWLYVFADYIYLMEERGEIEQEMESMALPPSDDETAAESDYATEASEIPEISQWESTKVETTVVEKKNVAFEEPLEEYFNHDIKILNRLIDQLDLNVIQTWKRALASVQQLRCNNRIFAVRGEMYSLFGYTVLNKLMIMKSYWLGQMFTNLKILDEHLEALETYLEFLRSKIAQLNDDEFQQNLKTNQKMAKEDMARQELHDDHCKDFWKDTNEERQTGSKFYDDEEVILNGDISFGIDEIIKNDSEKVHELMAKIVIFMKKLVLPKTKLPIAKKSTKFENFYQFKTVFGESLAINLTYLRDICFQDINTRIESMKIYSSRKTSQLVKFQKTFNSMSTKFEEYEITCLHNERGHEIGIKHTPALPELDLLDSSSFLMNHDFSNRRF</sequence>
<name>A0ABN7SP87_OIKDI</name>
<keyword evidence="4" id="KW-1185">Reference proteome</keyword>
<dbReference type="Proteomes" id="UP001158576">
    <property type="component" value="Chromosome 1"/>
</dbReference>
<accession>A0ABN7SP87</accession>
<evidence type="ECO:0000313" key="4">
    <source>
        <dbReference type="Proteomes" id="UP001158576"/>
    </source>
</evidence>
<feature type="coiled-coil region" evidence="1">
    <location>
        <begin position="423"/>
        <end position="450"/>
    </location>
</feature>
<dbReference type="EMBL" id="OU015566">
    <property type="protein sequence ID" value="CAG5102177.1"/>
    <property type="molecule type" value="Genomic_DNA"/>
</dbReference>
<proteinExistence type="predicted"/>
<evidence type="ECO:0000256" key="1">
    <source>
        <dbReference type="SAM" id="Coils"/>
    </source>
</evidence>
<evidence type="ECO:0000313" key="3">
    <source>
        <dbReference type="EMBL" id="CAG5102177.1"/>
    </source>
</evidence>
<feature type="region of interest" description="Disordered" evidence="2">
    <location>
        <begin position="295"/>
        <end position="318"/>
    </location>
</feature>
<evidence type="ECO:0000256" key="2">
    <source>
        <dbReference type="SAM" id="MobiDB-lite"/>
    </source>
</evidence>
<gene>
    <name evidence="3" type="ORF">OKIOD_LOCUS8943</name>
</gene>